<accession>A4XB47</accession>
<dbReference type="STRING" id="369723.Strop_3715"/>
<gene>
    <name evidence="2" type="ordered locus">Strop_3715</name>
</gene>
<dbReference type="HOGENOM" id="CLU_072792_3_0_11"/>
<dbReference type="InterPro" id="IPR029058">
    <property type="entry name" value="AB_hydrolase_fold"/>
</dbReference>
<evidence type="ECO:0000313" key="3">
    <source>
        <dbReference type="Proteomes" id="UP000000235"/>
    </source>
</evidence>
<dbReference type="InterPro" id="IPR046879">
    <property type="entry name" value="KANL3/Tex30_Abhydrolase"/>
</dbReference>
<keyword evidence="3" id="KW-1185">Reference proteome</keyword>
<reference evidence="3" key="1">
    <citation type="journal article" date="2007" name="Proc. Natl. Acad. Sci. U.S.A.">
        <title>Genome sequencing reveals complex secondary metabolome in the marine actinomycete Salinispora tropica.</title>
        <authorList>
            <person name="Udwary D.W."/>
            <person name="Zeigler L."/>
            <person name="Asolkar R.N."/>
            <person name="Singan V."/>
            <person name="Lapidus A."/>
            <person name="Fenical W."/>
            <person name="Jensen P.R."/>
            <person name="Moore B.S."/>
        </authorList>
    </citation>
    <scope>NUCLEOTIDE SEQUENCE [LARGE SCALE GENOMIC DNA]</scope>
    <source>
        <strain evidence="3">ATCC BAA-916 / DSM 44818 / CNB-440</strain>
    </source>
</reference>
<dbReference type="PANTHER" id="PTHR13136">
    <property type="entry name" value="TESTIS DEVELOPMENT PROTEIN PRTD"/>
    <property type="match status" value="1"/>
</dbReference>
<sequence>MRAGAAAWLARWRDGQNGSVSPTEEIITPHGPAGLDLDRPVGPPAALLALGHGAGGGVDASDLLALRDAALAAGLIVARVTQPYRLAGRRAPAPARQLDAAWTLVLSALRARCPGVPLVVGGRSSGARVACRTVEAVGAVGVVALAFPLHPPGRPERSRAAELPASVPTLVVNGDRDPFGVPVAAVPTVRVITRPGERHELRKDPIGAAAVVLDWLRAGGWTRHPDRSPLGSASSDCADEA</sequence>
<dbReference type="eggNOG" id="COG3571">
    <property type="taxonomic scope" value="Bacteria"/>
</dbReference>
<dbReference type="KEGG" id="stp:Strop_3715"/>
<organism evidence="2 3">
    <name type="scientific">Salinispora tropica (strain ATCC BAA-916 / DSM 44818 / JCM 13857 / NBRC 105044 / CNB-440)</name>
    <dbReference type="NCBI Taxonomy" id="369723"/>
    <lineage>
        <taxon>Bacteria</taxon>
        <taxon>Bacillati</taxon>
        <taxon>Actinomycetota</taxon>
        <taxon>Actinomycetes</taxon>
        <taxon>Micromonosporales</taxon>
        <taxon>Micromonosporaceae</taxon>
        <taxon>Salinispora</taxon>
    </lineage>
</organism>
<evidence type="ECO:0000259" key="1">
    <source>
        <dbReference type="Pfam" id="PF20408"/>
    </source>
</evidence>
<dbReference type="Proteomes" id="UP000000235">
    <property type="component" value="Chromosome"/>
</dbReference>
<dbReference type="PANTHER" id="PTHR13136:SF11">
    <property type="entry name" value="TESTIS-EXPRESSED PROTEIN 30"/>
    <property type="match status" value="1"/>
</dbReference>
<dbReference type="Gene3D" id="3.40.50.1820">
    <property type="entry name" value="alpha/beta hydrolase"/>
    <property type="match status" value="1"/>
</dbReference>
<dbReference type="InterPro" id="IPR026555">
    <property type="entry name" value="NSL3/Tex30"/>
</dbReference>
<dbReference type="SUPFAM" id="SSF53474">
    <property type="entry name" value="alpha/beta-Hydrolases"/>
    <property type="match status" value="1"/>
</dbReference>
<dbReference type="AlphaFoldDB" id="A4XB47"/>
<dbReference type="Pfam" id="PF20408">
    <property type="entry name" value="Abhydrolase_11"/>
    <property type="match status" value="1"/>
</dbReference>
<dbReference type="EMBL" id="CP000667">
    <property type="protein sequence ID" value="ABP56146.1"/>
    <property type="molecule type" value="Genomic_DNA"/>
</dbReference>
<feature type="domain" description="KANL3/Tex30 alpha/beta hydrolase-like" evidence="1">
    <location>
        <begin position="46"/>
        <end position="181"/>
    </location>
</feature>
<name>A4XB47_SALTO</name>
<evidence type="ECO:0000313" key="2">
    <source>
        <dbReference type="EMBL" id="ABP56146.1"/>
    </source>
</evidence>
<proteinExistence type="predicted"/>
<protein>
    <recommendedName>
        <fullName evidence="1">KANL3/Tex30 alpha/beta hydrolase-like domain-containing protein</fullName>
    </recommendedName>
</protein>